<evidence type="ECO:0000313" key="2">
    <source>
        <dbReference type="Proteomes" id="UP000053864"/>
    </source>
</evidence>
<dbReference type="Proteomes" id="UP000053864">
    <property type="component" value="Unassembled WGS sequence"/>
</dbReference>
<dbReference type="VEuPathDB" id="FungiDB:PPTG_04453"/>
<gene>
    <name evidence="1" type="ORF">L916_00583</name>
</gene>
<dbReference type="PANTHER" id="PTHR40866:SF1">
    <property type="entry name" value="BED-TYPE DOMAIN-CONTAINING PROTEIN"/>
    <property type="match status" value="1"/>
</dbReference>
<dbReference type="VEuPathDB" id="FungiDB:PPTG_20754"/>
<protein>
    <recommendedName>
        <fullName evidence="3">BED-type domain-containing protein</fullName>
    </recommendedName>
</protein>
<dbReference type="AlphaFoldDB" id="W2JUQ0"/>
<proteinExistence type="predicted"/>
<evidence type="ECO:0000313" key="1">
    <source>
        <dbReference type="EMBL" id="ETL50129.1"/>
    </source>
</evidence>
<name>W2JUQ0_PHYNI</name>
<dbReference type="PANTHER" id="PTHR40866">
    <property type="entry name" value="BED-TYPE DOMAIN-CONTAINING PROTEIN"/>
    <property type="match status" value="1"/>
</dbReference>
<evidence type="ECO:0008006" key="3">
    <source>
        <dbReference type="Google" id="ProtNLM"/>
    </source>
</evidence>
<sequence length="411" mass="46472">MADIILTAPAPAQAFSPRQIATFYFSLFLDEEGKITGFQQCKACSKCRKHTAGMGYTNLVSHVRQMRTEFEEEMCDASSTSTGTLMPWVNKKASTRYGWLHWIITSNLPFSFCESQETLGFTNLSPISAESLASTMHRVTHAVECSVAAEIPGSFRLMLDGWSHRTEHFLAVFACYDASGGPRYPLLSVAPVMNEPNDQLNAEGHKPRDAVLGWYFPLREFILADDNELDRLIPSRATHHAMEQLLDILRDVESVSKRLQSESLTIVDAEAFFTDFSKCHFRHTLVKFEAAAIKVLTGTEANLTGTERTFLVLPDEELPERHRRSKRSIPKTMFLAAVARPRYDYHRKAMFDGKLGIWPLVEDYTAQRNSANRSAGTVLTRNIASIDRDVIKEFLLKEVTPTIKRKWPAQD</sequence>
<organism evidence="1 2">
    <name type="scientific">Phytophthora nicotianae</name>
    <name type="common">Potato buckeye rot agent</name>
    <name type="synonym">Phytophthora parasitica</name>
    <dbReference type="NCBI Taxonomy" id="4792"/>
    <lineage>
        <taxon>Eukaryota</taxon>
        <taxon>Sar</taxon>
        <taxon>Stramenopiles</taxon>
        <taxon>Oomycota</taxon>
        <taxon>Peronosporomycetes</taxon>
        <taxon>Peronosporales</taxon>
        <taxon>Peronosporaceae</taxon>
        <taxon>Phytophthora</taxon>
    </lineage>
</organism>
<reference evidence="1 2" key="1">
    <citation type="submission" date="2013-11" db="EMBL/GenBank/DDBJ databases">
        <title>The Genome Sequence of Phytophthora parasitica CJ05E6.</title>
        <authorList>
            <consortium name="The Broad Institute Genomics Platform"/>
            <person name="Russ C."/>
            <person name="Tyler B."/>
            <person name="Panabieres F."/>
            <person name="Shan W."/>
            <person name="Tripathy S."/>
            <person name="Grunwald N."/>
            <person name="Machado M."/>
            <person name="Johnson C.S."/>
            <person name="Arredondo F."/>
            <person name="Hong C."/>
            <person name="Coffey M."/>
            <person name="Young S.K."/>
            <person name="Zeng Q."/>
            <person name="Gargeya S."/>
            <person name="Fitzgerald M."/>
            <person name="Abouelleil A."/>
            <person name="Alvarado L."/>
            <person name="Chapman S.B."/>
            <person name="Gainer-Dewar J."/>
            <person name="Goldberg J."/>
            <person name="Griggs A."/>
            <person name="Gujja S."/>
            <person name="Hansen M."/>
            <person name="Howarth C."/>
            <person name="Imamovic A."/>
            <person name="Ireland A."/>
            <person name="Larimer J."/>
            <person name="McCowan C."/>
            <person name="Murphy C."/>
            <person name="Pearson M."/>
            <person name="Poon T.W."/>
            <person name="Priest M."/>
            <person name="Roberts A."/>
            <person name="Saif S."/>
            <person name="Shea T."/>
            <person name="Sykes S."/>
            <person name="Wortman J."/>
            <person name="Nusbaum C."/>
            <person name="Birren B."/>
        </authorList>
    </citation>
    <scope>NUCLEOTIDE SEQUENCE [LARGE SCALE GENOMIC DNA]</scope>
    <source>
        <strain evidence="1 2">CJ05E6</strain>
    </source>
</reference>
<accession>W2JUQ0</accession>
<dbReference type="EMBL" id="KI670473">
    <property type="protein sequence ID" value="ETL50129.1"/>
    <property type="molecule type" value="Genomic_DNA"/>
</dbReference>
<dbReference type="VEuPathDB" id="FungiDB:PPTG_20755"/>